<comment type="caution">
    <text evidence="3">The sequence shown here is derived from an EMBL/GenBank/DDBJ whole genome shotgun (WGS) entry which is preliminary data.</text>
</comment>
<evidence type="ECO:0000313" key="4">
    <source>
        <dbReference type="Proteomes" id="UP001144323"/>
    </source>
</evidence>
<dbReference type="RefSeq" id="WP_349775582.1">
    <property type="nucleotide sequence ID" value="NZ_BSEC01000005.1"/>
</dbReference>
<evidence type="ECO:0000256" key="1">
    <source>
        <dbReference type="SAM" id="MobiDB-lite"/>
    </source>
</evidence>
<organism evidence="3 4">
    <name type="scientific">Methylocystis echinoides</name>
    <dbReference type="NCBI Taxonomy" id="29468"/>
    <lineage>
        <taxon>Bacteria</taxon>
        <taxon>Pseudomonadati</taxon>
        <taxon>Pseudomonadota</taxon>
        <taxon>Alphaproteobacteria</taxon>
        <taxon>Hyphomicrobiales</taxon>
        <taxon>Methylocystaceae</taxon>
        <taxon>Methylocystis</taxon>
    </lineage>
</organism>
<dbReference type="EMBL" id="BSEC01000005">
    <property type="protein sequence ID" value="GLI95749.1"/>
    <property type="molecule type" value="Genomic_DNA"/>
</dbReference>
<dbReference type="Gene3D" id="2.40.50.90">
    <property type="match status" value="1"/>
</dbReference>
<dbReference type="Proteomes" id="UP001144323">
    <property type="component" value="Unassembled WGS sequence"/>
</dbReference>
<keyword evidence="2" id="KW-0732">Signal</keyword>
<proteinExistence type="predicted"/>
<protein>
    <submittedName>
        <fullName evidence="3">Succinoglycan biosynthesis protein exoi</fullName>
    </submittedName>
</protein>
<evidence type="ECO:0000313" key="3">
    <source>
        <dbReference type="EMBL" id="GLI95749.1"/>
    </source>
</evidence>
<accession>A0A9W6GZG5</accession>
<sequence>MTMARLRLAIALVAALSTTSTLAQTKPSPWFPIPPDATYETGDTWTAGGKRYRLYGVQSCLRGTSFTNAKGVKRDCGETSLAMLVSLVRDLRPMCYAAANIDYGRTLLVFCFATMEQGRNKGSRLDLGTALISIGYAFASVTLDGRPFYSPYLIAEGRAKNTKSGLWAYPDIPDPNAIILENYKAPKPAGPSPAAASSAQDKKPR</sequence>
<feature type="chain" id="PRO_5040801912" evidence="2">
    <location>
        <begin position="24"/>
        <end position="205"/>
    </location>
</feature>
<dbReference type="AlphaFoldDB" id="A0A9W6GZG5"/>
<dbReference type="InterPro" id="IPR035437">
    <property type="entry name" value="SNase_OB-fold_sf"/>
</dbReference>
<gene>
    <name evidence="3" type="ORF">LMG27198_47410</name>
</gene>
<feature type="region of interest" description="Disordered" evidence="1">
    <location>
        <begin position="183"/>
        <end position="205"/>
    </location>
</feature>
<name>A0A9W6GZG5_9HYPH</name>
<dbReference type="SUPFAM" id="SSF50199">
    <property type="entry name" value="Staphylococcal nuclease"/>
    <property type="match status" value="1"/>
</dbReference>
<feature type="signal peptide" evidence="2">
    <location>
        <begin position="1"/>
        <end position="23"/>
    </location>
</feature>
<reference evidence="3" key="1">
    <citation type="journal article" date="2023" name="Int. J. Syst. Evol. Microbiol.">
        <title>Methylocystis iwaonis sp. nov., a type II methane-oxidizing bacterium from surface soil of a rice paddy field in Japan, and emended description of the genus Methylocystis (ex Whittenbury et al. 1970) Bowman et al. 1993.</title>
        <authorList>
            <person name="Kaise H."/>
            <person name="Sawadogo J.B."/>
            <person name="Alam M.S."/>
            <person name="Ueno C."/>
            <person name="Dianou D."/>
            <person name="Shinjo R."/>
            <person name="Asakawa S."/>
        </authorList>
    </citation>
    <scope>NUCLEOTIDE SEQUENCE</scope>
    <source>
        <strain evidence="3">LMG27198</strain>
    </source>
</reference>
<evidence type="ECO:0000256" key="2">
    <source>
        <dbReference type="SAM" id="SignalP"/>
    </source>
</evidence>
<keyword evidence="4" id="KW-1185">Reference proteome</keyword>